<dbReference type="Gene3D" id="2.60.120.1140">
    <property type="entry name" value="Protein of unknown function DUF192"/>
    <property type="match status" value="1"/>
</dbReference>
<dbReference type="Proteomes" id="UP000334923">
    <property type="component" value="Unassembled WGS sequence"/>
</dbReference>
<accession>A0A5E6M8H0</accession>
<dbReference type="RefSeq" id="WP_178086898.1">
    <property type="nucleotide sequence ID" value="NZ_CABFVA020000026.1"/>
</dbReference>
<evidence type="ECO:0008006" key="3">
    <source>
        <dbReference type="Google" id="ProtNLM"/>
    </source>
</evidence>
<sequence length="195" mass="21583">MPDVSWESEVEPLRRWEGDGHASNLPLPGSGCKGRCGRVVFLLLLAQLGWMHPFSSATAAQNAAAPFRLSVGTGCLTVEVARTHEELSRGLMYRRALGEDAGMLFLLPREGVASFWMANTTIPLSVAFLDRDGIILEIHDLQPLDTRIVSSRSARVCFALEVNQDWFTRHRVREGEGIQPEGVTWQDLAAQKSKP</sequence>
<reference evidence="1 2" key="1">
    <citation type="submission" date="2019-09" db="EMBL/GenBank/DDBJ databases">
        <authorList>
            <person name="Cremers G."/>
        </authorList>
    </citation>
    <scope>NUCLEOTIDE SEQUENCE [LARGE SCALE GENOMIC DNA]</scope>
    <source>
        <strain evidence="1">4A</strain>
    </source>
</reference>
<gene>
    <name evidence="1" type="ORF">MAMT_00713</name>
</gene>
<evidence type="ECO:0000313" key="1">
    <source>
        <dbReference type="EMBL" id="VVM05663.1"/>
    </source>
</evidence>
<protein>
    <recommendedName>
        <fullName evidence="3">DUF192 domain-containing protein</fullName>
    </recommendedName>
</protein>
<dbReference type="AlphaFoldDB" id="A0A5E6M8H0"/>
<evidence type="ECO:0000313" key="2">
    <source>
        <dbReference type="Proteomes" id="UP000334923"/>
    </source>
</evidence>
<organism evidence="1 2">
    <name type="scientific">Methylacidimicrobium tartarophylax</name>
    <dbReference type="NCBI Taxonomy" id="1041768"/>
    <lineage>
        <taxon>Bacteria</taxon>
        <taxon>Pseudomonadati</taxon>
        <taxon>Verrucomicrobiota</taxon>
        <taxon>Methylacidimicrobium</taxon>
    </lineage>
</organism>
<dbReference type="Pfam" id="PF02643">
    <property type="entry name" value="DUF192"/>
    <property type="match status" value="1"/>
</dbReference>
<dbReference type="EMBL" id="CABFVA020000026">
    <property type="protein sequence ID" value="VVM05663.1"/>
    <property type="molecule type" value="Genomic_DNA"/>
</dbReference>
<dbReference type="InterPro" id="IPR038695">
    <property type="entry name" value="Saro_0823-like_sf"/>
</dbReference>
<keyword evidence="2" id="KW-1185">Reference proteome</keyword>
<dbReference type="InterPro" id="IPR003795">
    <property type="entry name" value="DUF192"/>
</dbReference>
<dbReference type="PANTHER" id="PTHR37953:SF1">
    <property type="entry name" value="UPF0127 PROTEIN MJ1496"/>
    <property type="match status" value="1"/>
</dbReference>
<name>A0A5E6M8H0_9BACT</name>
<proteinExistence type="predicted"/>
<dbReference type="PANTHER" id="PTHR37953">
    <property type="entry name" value="UPF0127 PROTEIN MJ1496"/>
    <property type="match status" value="1"/>
</dbReference>